<dbReference type="EMBL" id="MPKA01000022">
    <property type="protein sequence ID" value="OLU47893.1"/>
    <property type="molecule type" value="Genomic_DNA"/>
</dbReference>
<comment type="function">
    <text evidence="2 16">Cell wall formation.</text>
</comment>
<evidence type="ECO:0000256" key="8">
    <source>
        <dbReference type="ARBA" id="ARBA00022827"/>
    </source>
</evidence>
<dbReference type="GO" id="GO:0005829">
    <property type="term" value="C:cytosol"/>
    <property type="evidence" value="ECO:0007669"/>
    <property type="project" value="TreeGrafter"/>
</dbReference>
<dbReference type="Gene3D" id="3.30.465.10">
    <property type="match status" value="1"/>
</dbReference>
<evidence type="ECO:0000256" key="12">
    <source>
        <dbReference type="ARBA" id="ARBA00023002"/>
    </source>
</evidence>
<dbReference type="Gene3D" id="3.90.78.10">
    <property type="entry name" value="UDP-N-acetylenolpyruvoylglucosamine reductase, C-terminal domain"/>
    <property type="match status" value="1"/>
</dbReference>
<evidence type="ECO:0000256" key="9">
    <source>
        <dbReference type="ARBA" id="ARBA00022857"/>
    </source>
</evidence>
<dbReference type="Gene3D" id="3.30.43.10">
    <property type="entry name" value="Uridine Diphospho-n-acetylenolpyruvylglucosamine Reductase, domain 2"/>
    <property type="match status" value="1"/>
</dbReference>
<keyword evidence="5 16" id="KW-0963">Cytoplasm</keyword>
<dbReference type="AlphaFoldDB" id="A0A1U7NQI3"/>
<comment type="pathway">
    <text evidence="4 16">Cell wall biogenesis; peptidoglycan biosynthesis.</text>
</comment>
<evidence type="ECO:0000256" key="2">
    <source>
        <dbReference type="ARBA" id="ARBA00003921"/>
    </source>
</evidence>
<keyword evidence="13 16" id="KW-0131">Cell cycle</keyword>
<dbReference type="SUPFAM" id="SSF56194">
    <property type="entry name" value="Uridine diphospho-N-Acetylenolpyruvylglucosamine reductase, MurB, C-terminal domain"/>
    <property type="match status" value="1"/>
</dbReference>
<reference evidence="18 19" key="1">
    <citation type="submission" date="2016-11" db="EMBL/GenBank/DDBJ databases">
        <title>Description of two novel members of the family Erysipelotrichaceae: Ileibacterium lipovorans gen. nov., sp. nov. and Dubosiella newyorkensis, gen. nov., sp. nov.</title>
        <authorList>
            <person name="Cox L.M."/>
            <person name="Sohn J."/>
            <person name="Tyrrell K.L."/>
            <person name="Citron D.M."/>
            <person name="Lawson P.A."/>
            <person name="Patel N.B."/>
            <person name="Iizumi T."/>
            <person name="Perez-Perez G.I."/>
            <person name="Goldstein E.J."/>
            <person name="Blaser M.J."/>
        </authorList>
    </citation>
    <scope>NUCLEOTIDE SEQUENCE [LARGE SCALE GENOMIC DNA]</scope>
    <source>
        <strain evidence="18 19">NYU-BL-A4</strain>
    </source>
</reference>
<comment type="cofactor">
    <cofactor evidence="1 16">
        <name>FAD</name>
        <dbReference type="ChEBI" id="CHEBI:57692"/>
    </cofactor>
</comment>
<dbReference type="OrthoDB" id="9804753at2"/>
<accession>A0A1U7NQI3</accession>
<dbReference type="NCBIfam" id="NF010480">
    <property type="entry name" value="PRK13905.1"/>
    <property type="match status" value="1"/>
</dbReference>
<proteinExistence type="inferred from homology"/>
<keyword evidence="12 16" id="KW-0560">Oxidoreductase</keyword>
<evidence type="ECO:0000259" key="17">
    <source>
        <dbReference type="PROSITE" id="PS51387"/>
    </source>
</evidence>
<dbReference type="GO" id="GO:0008762">
    <property type="term" value="F:UDP-N-acetylmuramate dehydrogenase activity"/>
    <property type="evidence" value="ECO:0007669"/>
    <property type="project" value="UniProtKB-UniRule"/>
</dbReference>
<keyword evidence="11 16" id="KW-0573">Peptidoglycan synthesis</keyword>
<dbReference type="GO" id="GO:0008360">
    <property type="term" value="P:regulation of cell shape"/>
    <property type="evidence" value="ECO:0007669"/>
    <property type="project" value="UniProtKB-KW"/>
</dbReference>
<keyword evidence="8 16" id="KW-0274">FAD</keyword>
<evidence type="ECO:0000256" key="1">
    <source>
        <dbReference type="ARBA" id="ARBA00001974"/>
    </source>
</evidence>
<comment type="similarity">
    <text evidence="16">Belongs to the MurB family.</text>
</comment>
<evidence type="ECO:0000256" key="7">
    <source>
        <dbReference type="ARBA" id="ARBA00022630"/>
    </source>
</evidence>
<evidence type="ECO:0000256" key="16">
    <source>
        <dbReference type="HAMAP-Rule" id="MF_00037"/>
    </source>
</evidence>
<dbReference type="RefSeq" id="WP_076340390.1">
    <property type="nucleotide sequence ID" value="NZ_CAPDDE010000050.1"/>
</dbReference>
<dbReference type="InterPro" id="IPR011601">
    <property type="entry name" value="MurB_C"/>
</dbReference>
<dbReference type="SUPFAM" id="SSF56176">
    <property type="entry name" value="FAD-binding/transporter-associated domain-like"/>
    <property type="match status" value="1"/>
</dbReference>
<dbReference type="InterPro" id="IPR036318">
    <property type="entry name" value="FAD-bd_PCMH-like_sf"/>
</dbReference>
<evidence type="ECO:0000256" key="14">
    <source>
        <dbReference type="ARBA" id="ARBA00023316"/>
    </source>
</evidence>
<evidence type="ECO:0000256" key="11">
    <source>
        <dbReference type="ARBA" id="ARBA00022984"/>
    </source>
</evidence>
<dbReference type="GeneID" id="78274475"/>
<keyword evidence="10 16" id="KW-0133">Cell shape</keyword>
<gene>
    <name evidence="16" type="primary">murB</name>
    <name evidence="18" type="ORF">BO225_00710</name>
</gene>
<dbReference type="InterPro" id="IPR016167">
    <property type="entry name" value="FAD-bd_PCMH_sub1"/>
</dbReference>
<comment type="caution">
    <text evidence="18">The sequence shown here is derived from an EMBL/GenBank/DDBJ whole genome shotgun (WGS) entry which is preliminary data.</text>
</comment>
<evidence type="ECO:0000256" key="4">
    <source>
        <dbReference type="ARBA" id="ARBA00004752"/>
    </source>
</evidence>
<comment type="subcellular location">
    <subcellularLocation>
        <location evidence="3 16">Cytoplasm</location>
    </subcellularLocation>
</comment>
<keyword evidence="6 16" id="KW-0132">Cell division</keyword>
<feature type="domain" description="FAD-binding PCMH-type" evidence="17">
    <location>
        <begin position="27"/>
        <end position="194"/>
    </location>
</feature>
<dbReference type="HAMAP" id="MF_00037">
    <property type="entry name" value="MurB"/>
    <property type="match status" value="1"/>
</dbReference>
<feature type="active site" evidence="16">
    <location>
        <position position="172"/>
    </location>
</feature>
<dbReference type="PROSITE" id="PS51387">
    <property type="entry name" value="FAD_PCMH"/>
    <property type="match status" value="1"/>
</dbReference>
<evidence type="ECO:0000256" key="10">
    <source>
        <dbReference type="ARBA" id="ARBA00022960"/>
    </source>
</evidence>
<dbReference type="InterPro" id="IPR036635">
    <property type="entry name" value="MurB_C_sf"/>
</dbReference>
<evidence type="ECO:0000313" key="19">
    <source>
        <dbReference type="Proteomes" id="UP000186705"/>
    </source>
</evidence>
<organism evidence="18 19">
    <name type="scientific">Dubosiella newyorkensis</name>
    <dbReference type="NCBI Taxonomy" id="1862672"/>
    <lineage>
        <taxon>Bacteria</taxon>
        <taxon>Bacillati</taxon>
        <taxon>Bacillota</taxon>
        <taxon>Erysipelotrichia</taxon>
        <taxon>Erysipelotrichales</taxon>
        <taxon>Erysipelotrichaceae</taxon>
        <taxon>Dubosiella</taxon>
    </lineage>
</organism>
<dbReference type="InterPro" id="IPR003170">
    <property type="entry name" value="MurB"/>
</dbReference>
<dbReference type="GO" id="GO:0051301">
    <property type="term" value="P:cell division"/>
    <property type="evidence" value="ECO:0007669"/>
    <property type="project" value="UniProtKB-KW"/>
</dbReference>
<dbReference type="Pfam" id="PF02873">
    <property type="entry name" value="MurB_C"/>
    <property type="match status" value="1"/>
</dbReference>
<dbReference type="STRING" id="1862672.BO225_00710"/>
<dbReference type="Pfam" id="PF01565">
    <property type="entry name" value="FAD_binding_4"/>
    <property type="match status" value="1"/>
</dbReference>
<sequence>MDRILERIKPFGKVKIDESMKQHTTYRIGGIVDYYIYPKNELALIRLLEILKEEAIPYYILGRGSNLLFHDSHFHGAIINLDQTLNEFYFEPNGLLIAQAGCSLINLAMEAMRHSLSGLEFASGIPGSVGGGLFMNAGAYNSNLSNVLVKVLVLKDGEIVWLDKEDLEYDYRHSLFQKHRDWTILAGCFQLIPKEQEEIRQLMNSRRSRRMQTQPLDQPCAGSVFRNPKEMPAWKIIDELGLRGKRIGDAMISKKHSNFIVNCGEAKAEDVHRLIECVQIRAKEKFGIDLIQEVEYLNWNEKEDEEKDAKS</sequence>
<protein>
    <recommendedName>
        <fullName evidence="16">UDP-N-acetylenolpyruvoylglucosamine reductase</fullName>
        <ecNumber evidence="16">1.3.1.98</ecNumber>
    </recommendedName>
    <alternativeName>
        <fullName evidence="16">UDP-N-acetylmuramate dehydrogenase</fullName>
    </alternativeName>
</protein>
<keyword evidence="19" id="KW-1185">Reference proteome</keyword>
<evidence type="ECO:0000256" key="15">
    <source>
        <dbReference type="ARBA" id="ARBA00048914"/>
    </source>
</evidence>
<dbReference type="UniPathway" id="UPA00219"/>
<dbReference type="GO" id="GO:0071555">
    <property type="term" value="P:cell wall organization"/>
    <property type="evidence" value="ECO:0007669"/>
    <property type="project" value="UniProtKB-KW"/>
</dbReference>
<name>A0A1U7NQI3_9FIRM</name>
<comment type="catalytic activity">
    <reaction evidence="15 16">
        <text>UDP-N-acetyl-alpha-D-muramate + NADP(+) = UDP-N-acetyl-3-O-(1-carboxyvinyl)-alpha-D-glucosamine + NADPH + H(+)</text>
        <dbReference type="Rhea" id="RHEA:12248"/>
        <dbReference type="ChEBI" id="CHEBI:15378"/>
        <dbReference type="ChEBI" id="CHEBI:57783"/>
        <dbReference type="ChEBI" id="CHEBI:58349"/>
        <dbReference type="ChEBI" id="CHEBI:68483"/>
        <dbReference type="ChEBI" id="CHEBI:70757"/>
        <dbReference type="EC" id="1.3.1.98"/>
    </reaction>
</comment>
<dbReference type="GO" id="GO:0009252">
    <property type="term" value="P:peptidoglycan biosynthetic process"/>
    <property type="evidence" value="ECO:0007669"/>
    <property type="project" value="UniProtKB-UniRule"/>
</dbReference>
<evidence type="ECO:0000256" key="6">
    <source>
        <dbReference type="ARBA" id="ARBA00022618"/>
    </source>
</evidence>
<feature type="active site" evidence="16">
    <location>
        <position position="293"/>
    </location>
</feature>
<evidence type="ECO:0000256" key="3">
    <source>
        <dbReference type="ARBA" id="ARBA00004496"/>
    </source>
</evidence>
<dbReference type="InterPro" id="IPR006094">
    <property type="entry name" value="Oxid_FAD_bind_N"/>
</dbReference>
<dbReference type="PANTHER" id="PTHR21071">
    <property type="entry name" value="UDP-N-ACETYLENOLPYRUVOYLGLUCOSAMINE REDUCTASE"/>
    <property type="match status" value="1"/>
</dbReference>
<dbReference type="PANTHER" id="PTHR21071:SF4">
    <property type="entry name" value="UDP-N-ACETYLENOLPYRUVOYLGLUCOSAMINE REDUCTASE"/>
    <property type="match status" value="1"/>
</dbReference>
<dbReference type="Proteomes" id="UP000186705">
    <property type="component" value="Unassembled WGS sequence"/>
</dbReference>
<keyword evidence="7 16" id="KW-0285">Flavoprotein</keyword>
<evidence type="ECO:0000256" key="13">
    <source>
        <dbReference type="ARBA" id="ARBA00023306"/>
    </source>
</evidence>
<dbReference type="NCBIfam" id="TIGR00179">
    <property type="entry name" value="murB"/>
    <property type="match status" value="1"/>
</dbReference>
<dbReference type="InterPro" id="IPR016169">
    <property type="entry name" value="FAD-bd_PCMH_sub2"/>
</dbReference>
<evidence type="ECO:0000313" key="18">
    <source>
        <dbReference type="EMBL" id="OLU47893.1"/>
    </source>
</evidence>
<dbReference type="InterPro" id="IPR016166">
    <property type="entry name" value="FAD-bd_PCMH"/>
</dbReference>
<evidence type="ECO:0000256" key="5">
    <source>
        <dbReference type="ARBA" id="ARBA00022490"/>
    </source>
</evidence>
<feature type="active site" description="Proton donor" evidence="16">
    <location>
        <position position="223"/>
    </location>
</feature>
<keyword evidence="14 16" id="KW-0961">Cell wall biogenesis/degradation</keyword>
<dbReference type="GO" id="GO:0071949">
    <property type="term" value="F:FAD binding"/>
    <property type="evidence" value="ECO:0007669"/>
    <property type="project" value="InterPro"/>
</dbReference>
<keyword evidence="9 16" id="KW-0521">NADP</keyword>
<dbReference type="EC" id="1.3.1.98" evidence="16"/>